<dbReference type="Pfam" id="PF07859">
    <property type="entry name" value="Abhydrolase_3"/>
    <property type="match status" value="1"/>
</dbReference>
<name>A0A261XU47_9FUNG</name>
<dbReference type="PANTHER" id="PTHR23025:SF3">
    <property type="entry name" value="HORMONE-SENSITIVE LIPASE"/>
    <property type="match status" value="1"/>
</dbReference>
<feature type="domain" description="Alpha/beta hydrolase fold-3" evidence="1">
    <location>
        <begin position="67"/>
        <end position="284"/>
    </location>
</feature>
<dbReference type="GO" id="GO:0004771">
    <property type="term" value="F:sterol ester esterase activity"/>
    <property type="evidence" value="ECO:0007669"/>
    <property type="project" value="TreeGrafter"/>
</dbReference>
<dbReference type="GO" id="GO:0005829">
    <property type="term" value="C:cytosol"/>
    <property type="evidence" value="ECO:0007669"/>
    <property type="project" value="TreeGrafter"/>
</dbReference>
<keyword evidence="3" id="KW-1185">Reference proteome</keyword>
<dbReference type="OrthoDB" id="19653at2759"/>
<dbReference type="InterPro" id="IPR029058">
    <property type="entry name" value="AB_hydrolase_fold"/>
</dbReference>
<dbReference type="InterPro" id="IPR013094">
    <property type="entry name" value="AB_hydrolase_3"/>
</dbReference>
<proteinExistence type="predicted"/>
<evidence type="ECO:0000313" key="2">
    <source>
        <dbReference type="EMBL" id="OZJ01897.1"/>
    </source>
</evidence>
<gene>
    <name evidence="2" type="ORF">BZG36_05361</name>
</gene>
<sequence length="316" mass="34664">MEPVQGETQEPLTVQAERWREILHPLIHTEGGGAYEERTLDTKAGSIRILIYKSPQWEPNARHPVYLNMHGGGWVVSKAEMDNAWCRRISDETGAVVVSVDYCKAPEHPYPGALNQCYEVLRWIADTSSDGGATLYALDPNKVILGGFSAGGNMAFTIALKLIQDKDISVKLVMINTNSAQIDLETPYEQQIAGVSDDCRAKSLPPAMVDFFVTVNTKPEERSQPLCSPKFASDDWLAQLPTCVILTAEWDGLHVEANRFAHQLGDAGVHVVSHTYPQSVHPFFNLLPGDPDCNGETKAEATALAIAEMKKAYASA</sequence>
<dbReference type="PANTHER" id="PTHR23025">
    <property type="entry name" value="TRIACYLGLYCEROL LIPASE"/>
    <property type="match status" value="1"/>
</dbReference>
<dbReference type="EMBL" id="MVBO01000220">
    <property type="protein sequence ID" value="OZJ01897.1"/>
    <property type="molecule type" value="Genomic_DNA"/>
</dbReference>
<reference evidence="2 3" key="1">
    <citation type="journal article" date="2017" name="Mycologia">
        <title>Bifiguratus adelaidae, gen. et sp. nov., a new member of Mucoromycotina in endophytic and soil-dwelling habitats.</title>
        <authorList>
            <person name="Torres-Cruz T.J."/>
            <person name="Billingsley Tobias T.L."/>
            <person name="Almatruk M."/>
            <person name="Hesse C."/>
            <person name="Kuske C.R."/>
            <person name="Desiro A."/>
            <person name="Benucci G.M."/>
            <person name="Bonito G."/>
            <person name="Stajich J.E."/>
            <person name="Dunlap C."/>
            <person name="Arnold A.E."/>
            <person name="Porras-Alfaro A."/>
        </authorList>
    </citation>
    <scope>NUCLEOTIDE SEQUENCE [LARGE SCALE GENOMIC DNA]</scope>
    <source>
        <strain evidence="2 3">AZ0501</strain>
    </source>
</reference>
<organism evidence="2 3">
    <name type="scientific">Bifiguratus adelaidae</name>
    <dbReference type="NCBI Taxonomy" id="1938954"/>
    <lineage>
        <taxon>Eukaryota</taxon>
        <taxon>Fungi</taxon>
        <taxon>Fungi incertae sedis</taxon>
        <taxon>Mucoromycota</taxon>
        <taxon>Mucoromycotina</taxon>
        <taxon>Endogonomycetes</taxon>
        <taxon>Endogonales</taxon>
        <taxon>Endogonales incertae sedis</taxon>
        <taxon>Bifiguratus</taxon>
    </lineage>
</organism>
<dbReference type="Gene3D" id="3.40.50.1820">
    <property type="entry name" value="alpha/beta hydrolase"/>
    <property type="match status" value="1"/>
</dbReference>
<accession>A0A261XU47</accession>
<evidence type="ECO:0000259" key="1">
    <source>
        <dbReference type="Pfam" id="PF07859"/>
    </source>
</evidence>
<dbReference type="AlphaFoldDB" id="A0A261XU47"/>
<dbReference type="GO" id="GO:0019433">
    <property type="term" value="P:triglyceride catabolic process"/>
    <property type="evidence" value="ECO:0007669"/>
    <property type="project" value="TreeGrafter"/>
</dbReference>
<protein>
    <recommendedName>
        <fullName evidence="1">Alpha/beta hydrolase fold-3 domain-containing protein</fullName>
    </recommendedName>
</protein>
<evidence type="ECO:0000313" key="3">
    <source>
        <dbReference type="Proteomes" id="UP000242875"/>
    </source>
</evidence>
<dbReference type="SUPFAM" id="SSF53474">
    <property type="entry name" value="alpha/beta-Hydrolases"/>
    <property type="match status" value="1"/>
</dbReference>
<dbReference type="GO" id="GO:0004806">
    <property type="term" value="F:triacylglycerol lipase activity"/>
    <property type="evidence" value="ECO:0007669"/>
    <property type="project" value="TreeGrafter"/>
</dbReference>
<comment type="caution">
    <text evidence="2">The sequence shown here is derived from an EMBL/GenBank/DDBJ whole genome shotgun (WGS) entry which is preliminary data.</text>
</comment>
<dbReference type="Proteomes" id="UP000242875">
    <property type="component" value="Unassembled WGS sequence"/>
</dbReference>